<dbReference type="InterPro" id="IPR050464">
    <property type="entry name" value="Zeta_carotene_desat/Oxidored"/>
</dbReference>
<feature type="domain" description="Amine oxidase" evidence="7">
    <location>
        <begin position="10"/>
        <end position="441"/>
    </location>
</feature>
<organism evidence="8 9">
    <name type="scientific">Hymenobacter telluris</name>
    <dbReference type="NCBI Taxonomy" id="2816474"/>
    <lineage>
        <taxon>Bacteria</taxon>
        <taxon>Pseudomonadati</taxon>
        <taxon>Bacteroidota</taxon>
        <taxon>Cytophagia</taxon>
        <taxon>Cytophagales</taxon>
        <taxon>Hymenobacteraceae</taxon>
        <taxon>Hymenobacter</taxon>
    </lineage>
</organism>
<dbReference type="GO" id="GO:0004729">
    <property type="term" value="F:oxygen-dependent protoporphyrinogen oxidase activity"/>
    <property type="evidence" value="ECO:0007669"/>
    <property type="project" value="UniProtKB-UniRule"/>
</dbReference>
<keyword evidence="5 6" id="KW-0350">Heme biosynthesis</keyword>
<keyword evidence="4 6" id="KW-0560">Oxidoreductase</keyword>
<comment type="catalytic activity">
    <reaction evidence="6">
        <text>coproporphyrinogen III + 3 O2 = coproporphyrin III + 3 H2O2</text>
        <dbReference type="Rhea" id="RHEA:43436"/>
        <dbReference type="ChEBI" id="CHEBI:15379"/>
        <dbReference type="ChEBI" id="CHEBI:16240"/>
        <dbReference type="ChEBI" id="CHEBI:57309"/>
        <dbReference type="ChEBI" id="CHEBI:131725"/>
        <dbReference type="EC" id="1.3.3.15"/>
    </reaction>
</comment>
<dbReference type="RefSeq" id="WP_206986014.1">
    <property type="nucleotide sequence ID" value="NZ_JAFLQZ010000016.1"/>
</dbReference>
<dbReference type="EMBL" id="JAFLQZ010000016">
    <property type="protein sequence ID" value="MBO0360066.1"/>
    <property type="molecule type" value="Genomic_DNA"/>
</dbReference>
<evidence type="ECO:0000256" key="1">
    <source>
        <dbReference type="ARBA" id="ARBA00001974"/>
    </source>
</evidence>
<dbReference type="Gene3D" id="1.10.3110.10">
    <property type="entry name" value="protoporphyrinogen ix oxidase, domain 3"/>
    <property type="match status" value="1"/>
</dbReference>
<dbReference type="SUPFAM" id="SSF51905">
    <property type="entry name" value="FAD/NAD(P)-binding domain"/>
    <property type="match status" value="1"/>
</dbReference>
<evidence type="ECO:0000256" key="2">
    <source>
        <dbReference type="ARBA" id="ARBA00022630"/>
    </source>
</evidence>
<dbReference type="PANTHER" id="PTHR42923">
    <property type="entry name" value="PROTOPORPHYRINOGEN OXIDASE"/>
    <property type="match status" value="1"/>
</dbReference>
<dbReference type="EC" id="1.3.3.15" evidence="6"/>
<evidence type="ECO:0000259" key="7">
    <source>
        <dbReference type="Pfam" id="PF01593"/>
    </source>
</evidence>
<evidence type="ECO:0000256" key="3">
    <source>
        <dbReference type="ARBA" id="ARBA00022827"/>
    </source>
</evidence>
<evidence type="ECO:0000256" key="5">
    <source>
        <dbReference type="ARBA" id="ARBA00023133"/>
    </source>
</evidence>
<gene>
    <name evidence="8" type="primary">hemG</name>
    <name evidence="8" type="ORF">J0X19_19050</name>
</gene>
<keyword evidence="3 6" id="KW-0274">FAD</keyword>
<comment type="subcellular location">
    <subcellularLocation>
        <location evidence="6">Cytoplasm</location>
    </subcellularLocation>
</comment>
<sequence length="448" mass="48665">MTIAILGGGISGLTLAWQLQKAGVAYDLFEAKTTPGGCLRSVSHPDGYLVETGPNSLQLSDELLELITELGLTEDIQEAAAVSKNRYVLRNGRYQQLPGTPPALLTNSFFSWKAKFNILRELRRPAAPLNPTETVDAFFRRRFGSELVDYAVNPFISGIYAGDPAQLLIHKTFSKVAALEQQYGSVLRGLAKTGGGAGRRRIISLQGGIQRLTDTLAARLTHRHVGRRVLALHRTAKGGYQVQTSAGSNGGFSYDAVVLALPTFAAAPLLAPLFPEAAAALAAVHYPPMAAVYTAYRRADVGHPLDGFGALHPKVEQPYAAGSIWTSSIFPNRVPDGQVLFTTFVGGVQYEANARQPETAQKAAVHQELSRLYDIKAAQPLWQYRYLWDKAIPQYDQHIVAAHATTDALQAEGIWSAANWRGGVGVPDCIRHARHVAEQLIRGPELEL</sequence>
<comment type="pathway">
    <text evidence="6">Porphyrin-containing compound metabolism; protoheme biosynthesis.</text>
</comment>
<comment type="function">
    <text evidence="6">Involved in coproporphyrin-dependent heme b biosynthesis. Catalyzes the oxidation of coproporphyrinogen III to coproporphyrin III.</text>
</comment>
<dbReference type="GO" id="GO:0005737">
    <property type="term" value="C:cytoplasm"/>
    <property type="evidence" value="ECO:0007669"/>
    <property type="project" value="UniProtKB-SubCell"/>
</dbReference>
<comment type="cofactor">
    <cofactor evidence="1 6">
        <name>FAD</name>
        <dbReference type="ChEBI" id="CHEBI:57692"/>
    </cofactor>
</comment>
<dbReference type="PANTHER" id="PTHR42923:SF3">
    <property type="entry name" value="PROTOPORPHYRINOGEN OXIDASE"/>
    <property type="match status" value="1"/>
</dbReference>
<dbReference type="Pfam" id="PF01593">
    <property type="entry name" value="Amino_oxidase"/>
    <property type="match status" value="1"/>
</dbReference>
<dbReference type="InterPro" id="IPR002937">
    <property type="entry name" value="Amino_oxidase"/>
</dbReference>
<reference evidence="8" key="1">
    <citation type="submission" date="2021-03" db="EMBL/GenBank/DDBJ databases">
        <authorList>
            <person name="Kim M.K."/>
        </authorList>
    </citation>
    <scope>NUCLEOTIDE SEQUENCE</scope>
    <source>
        <strain evidence="8">BT186</strain>
    </source>
</reference>
<dbReference type="InterPro" id="IPR036188">
    <property type="entry name" value="FAD/NAD-bd_sf"/>
</dbReference>
<dbReference type="GO" id="GO:0006783">
    <property type="term" value="P:heme biosynthetic process"/>
    <property type="evidence" value="ECO:0007669"/>
    <property type="project" value="UniProtKB-UniRule"/>
</dbReference>
<evidence type="ECO:0000313" key="9">
    <source>
        <dbReference type="Proteomes" id="UP000664144"/>
    </source>
</evidence>
<dbReference type="Proteomes" id="UP000664144">
    <property type="component" value="Unassembled WGS sequence"/>
</dbReference>
<keyword evidence="2 6" id="KW-0285">Flavoprotein</keyword>
<dbReference type="InterPro" id="IPR004572">
    <property type="entry name" value="Protoporphyrinogen_oxidase"/>
</dbReference>
<comment type="similarity">
    <text evidence="6">Belongs to the protoporphyrinogen/coproporphyrinogen oxidase family. Coproporphyrinogen III oxidase subfamily.</text>
</comment>
<keyword evidence="6" id="KW-0963">Cytoplasm</keyword>
<accession>A0A939EZN5</accession>
<protein>
    <recommendedName>
        <fullName evidence="6">Coproporphyrinogen III oxidase</fullName>
        <ecNumber evidence="6">1.3.3.15</ecNumber>
    </recommendedName>
</protein>
<evidence type="ECO:0000256" key="6">
    <source>
        <dbReference type="RuleBase" id="RU364052"/>
    </source>
</evidence>
<evidence type="ECO:0000313" key="8">
    <source>
        <dbReference type="EMBL" id="MBO0360066.1"/>
    </source>
</evidence>
<dbReference type="NCBIfam" id="TIGR00562">
    <property type="entry name" value="proto_IX_ox"/>
    <property type="match status" value="1"/>
</dbReference>
<keyword evidence="9" id="KW-1185">Reference proteome</keyword>
<dbReference type="Gene3D" id="3.50.50.60">
    <property type="entry name" value="FAD/NAD(P)-binding domain"/>
    <property type="match status" value="1"/>
</dbReference>
<dbReference type="SUPFAM" id="SSF54373">
    <property type="entry name" value="FAD-linked reductases, C-terminal domain"/>
    <property type="match status" value="1"/>
</dbReference>
<comment type="caution">
    <text evidence="8">The sequence shown here is derived from an EMBL/GenBank/DDBJ whole genome shotgun (WGS) entry which is preliminary data.</text>
</comment>
<dbReference type="AlphaFoldDB" id="A0A939EZN5"/>
<dbReference type="Gene3D" id="3.90.660.20">
    <property type="entry name" value="Protoporphyrinogen oxidase, mitochondrial, domain 2"/>
    <property type="match status" value="1"/>
</dbReference>
<evidence type="ECO:0000256" key="4">
    <source>
        <dbReference type="ARBA" id="ARBA00023002"/>
    </source>
</evidence>
<name>A0A939EZN5_9BACT</name>
<proteinExistence type="inferred from homology"/>